<dbReference type="Gene3D" id="1.20.5.1930">
    <property type="match status" value="1"/>
</dbReference>
<feature type="transmembrane region" description="Helical" evidence="5">
    <location>
        <begin position="210"/>
        <end position="228"/>
    </location>
</feature>
<feature type="transmembrane region" description="Helical" evidence="5">
    <location>
        <begin position="354"/>
        <end position="374"/>
    </location>
</feature>
<comment type="caution">
    <text evidence="7">The sequence shown here is derived from an EMBL/GenBank/DDBJ whole genome shotgun (WGS) entry which is preliminary data.</text>
</comment>
<keyword evidence="8" id="KW-1185">Reference proteome</keyword>
<organism evidence="7 8">
    <name type="scientific">Acidimangrovimonas pyrenivorans</name>
    <dbReference type="NCBI Taxonomy" id="2030798"/>
    <lineage>
        <taxon>Bacteria</taxon>
        <taxon>Pseudomonadati</taxon>
        <taxon>Pseudomonadota</taxon>
        <taxon>Alphaproteobacteria</taxon>
        <taxon>Rhodobacterales</taxon>
        <taxon>Paracoccaceae</taxon>
        <taxon>Acidimangrovimonas</taxon>
    </lineage>
</organism>
<gene>
    <name evidence="7" type="ORF">ACFOES_09505</name>
</gene>
<feature type="transmembrane region" description="Helical" evidence="5">
    <location>
        <begin position="240"/>
        <end position="262"/>
    </location>
</feature>
<evidence type="ECO:0000256" key="2">
    <source>
        <dbReference type="ARBA" id="ARBA00022777"/>
    </source>
</evidence>
<feature type="transmembrane region" description="Helical" evidence="5">
    <location>
        <begin position="269"/>
        <end position="287"/>
    </location>
</feature>
<dbReference type="InterPro" id="IPR050482">
    <property type="entry name" value="Sensor_HK_TwoCompSys"/>
</dbReference>
<keyword evidence="1" id="KW-0808">Transferase</keyword>
<evidence type="ECO:0000256" key="1">
    <source>
        <dbReference type="ARBA" id="ARBA00022679"/>
    </source>
</evidence>
<dbReference type="Gene3D" id="3.30.565.10">
    <property type="entry name" value="Histidine kinase-like ATPase, C-terminal domain"/>
    <property type="match status" value="1"/>
</dbReference>
<keyword evidence="7" id="KW-0547">Nucleotide-binding</keyword>
<evidence type="ECO:0000256" key="4">
    <source>
        <dbReference type="SAM" id="Coils"/>
    </source>
</evidence>
<proteinExistence type="predicted"/>
<protein>
    <submittedName>
        <fullName evidence="7">ATP-binding protein</fullName>
    </submittedName>
</protein>
<reference evidence="8" key="1">
    <citation type="journal article" date="2019" name="Int. J. Syst. Evol. Microbiol.">
        <title>The Global Catalogue of Microorganisms (GCM) 10K type strain sequencing project: providing services to taxonomists for standard genome sequencing and annotation.</title>
        <authorList>
            <consortium name="The Broad Institute Genomics Platform"/>
            <consortium name="The Broad Institute Genome Sequencing Center for Infectious Disease"/>
            <person name="Wu L."/>
            <person name="Ma J."/>
        </authorList>
    </citation>
    <scope>NUCLEOTIDE SEQUENCE [LARGE SCALE GENOMIC DNA]</scope>
    <source>
        <strain evidence="8">KCTC 62192</strain>
    </source>
</reference>
<evidence type="ECO:0000259" key="6">
    <source>
        <dbReference type="SMART" id="SM00387"/>
    </source>
</evidence>
<evidence type="ECO:0000256" key="3">
    <source>
        <dbReference type="ARBA" id="ARBA00023012"/>
    </source>
</evidence>
<feature type="transmembrane region" description="Helical" evidence="5">
    <location>
        <begin position="185"/>
        <end position="203"/>
    </location>
</feature>
<feature type="transmembrane region" description="Helical" evidence="5">
    <location>
        <begin position="293"/>
        <end position="314"/>
    </location>
</feature>
<dbReference type="Proteomes" id="UP001595443">
    <property type="component" value="Unassembled WGS sequence"/>
</dbReference>
<keyword evidence="2" id="KW-0418">Kinase</keyword>
<dbReference type="GO" id="GO:0005524">
    <property type="term" value="F:ATP binding"/>
    <property type="evidence" value="ECO:0007669"/>
    <property type="project" value="UniProtKB-KW"/>
</dbReference>
<accession>A0ABV7AGK1</accession>
<dbReference type="PANTHER" id="PTHR24421">
    <property type="entry name" value="NITRATE/NITRITE SENSOR PROTEIN NARX-RELATED"/>
    <property type="match status" value="1"/>
</dbReference>
<dbReference type="RefSeq" id="WP_377833029.1">
    <property type="nucleotide sequence ID" value="NZ_JBHRSK010000005.1"/>
</dbReference>
<dbReference type="CDD" id="cd16917">
    <property type="entry name" value="HATPase_UhpB-NarQ-NarX-like"/>
    <property type="match status" value="1"/>
</dbReference>
<keyword evidence="3" id="KW-0902">Two-component regulatory system</keyword>
<keyword evidence="5" id="KW-0812">Transmembrane</keyword>
<sequence>MSPLAQRRLVKGVLWVGLLVVLTYLLSRPVEEYLMARHTGVTISRAVMVREDGSRQPLTLPVQWRSSYRELVTRVFELELTLDKVPVEGVYLYLPFFEPRLRVWVRDTQLYDSRIQGMWSPLDRSTSLVHLPRNVLQQGANTVRLAVETGPAPLGSLSQVVAGSLSELRSVYLLRSFFSHTIKPIIFGMQLFLALAGLLLFALRPKDVVFGWLGLLMATASVPALAAMETGLPRVAAASHSIYLLIPAAGLSLIGFSLSLTGLRASRHVLALTIAIPLALFVLTAVFSLSGPALGFLFSFPFFLGCTTLSIGVLTSVSLREPRLEVILFLFSLVLLAVGTAHDFAIRLGWIADGMFLSVFSRFFSVTAIVIFIVRRLADQADSLDQAAEVLRQKLWEKEAQLATYFQQQKKLDEARVLAEERSRITADLHDGVAGHLTTIVALSDQPEDVSREIKQSARNALIDLRMVIDTMAVREGSLRYYLSLFRNRCLEPLENLGINVIWSMARLPEIANLSQERALNIMRVLQEAVNNALRHGNPDTIVISGMSEGRDQIRLTVTNNRGVPRPATESGGMGLINMRKRARALGGSLDFTLTGAEASLVLIFPVSP</sequence>
<evidence type="ECO:0000313" key="8">
    <source>
        <dbReference type="Proteomes" id="UP001595443"/>
    </source>
</evidence>
<feature type="transmembrane region" description="Helical" evidence="5">
    <location>
        <begin position="326"/>
        <end position="348"/>
    </location>
</feature>
<evidence type="ECO:0000313" key="7">
    <source>
        <dbReference type="EMBL" id="MFC2968330.1"/>
    </source>
</evidence>
<name>A0ABV7AGK1_9RHOB</name>
<dbReference type="SUPFAM" id="SSF55874">
    <property type="entry name" value="ATPase domain of HSP90 chaperone/DNA topoisomerase II/histidine kinase"/>
    <property type="match status" value="1"/>
</dbReference>
<keyword evidence="5" id="KW-1133">Transmembrane helix</keyword>
<keyword evidence="7" id="KW-0067">ATP-binding</keyword>
<dbReference type="InterPro" id="IPR036890">
    <property type="entry name" value="HATPase_C_sf"/>
</dbReference>
<dbReference type="SMART" id="SM00387">
    <property type="entry name" value="HATPase_c"/>
    <property type="match status" value="1"/>
</dbReference>
<keyword evidence="5" id="KW-0472">Membrane</keyword>
<feature type="domain" description="Histidine kinase/HSP90-like ATPase" evidence="6">
    <location>
        <begin position="517"/>
        <end position="609"/>
    </location>
</feature>
<feature type="coiled-coil region" evidence="4">
    <location>
        <begin position="374"/>
        <end position="401"/>
    </location>
</feature>
<dbReference type="InterPro" id="IPR003594">
    <property type="entry name" value="HATPase_dom"/>
</dbReference>
<dbReference type="PANTHER" id="PTHR24421:SF58">
    <property type="entry name" value="SIGNAL TRANSDUCTION HISTIDINE-PROTEIN KINASE_PHOSPHATASE UHPB"/>
    <property type="match status" value="1"/>
</dbReference>
<evidence type="ECO:0000256" key="5">
    <source>
        <dbReference type="SAM" id="Phobius"/>
    </source>
</evidence>
<keyword evidence="4" id="KW-0175">Coiled coil</keyword>
<dbReference type="Pfam" id="PF02518">
    <property type="entry name" value="HATPase_c"/>
    <property type="match status" value="1"/>
</dbReference>
<dbReference type="EMBL" id="JBHRSK010000005">
    <property type="protein sequence ID" value="MFC2968330.1"/>
    <property type="molecule type" value="Genomic_DNA"/>
</dbReference>